<feature type="transmembrane region" description="Helical" evidence="1">
    <location>
        <begin position="12"/>
        <end position="30"/>
    </location>
</feature>
<evidence type="ECO:0000313" key="3">
    <source>
        <dbReference type="Proteomes" id="UP000214688"/>
    </source>
</evidence>
<keyword evidence="1" id="KW-0812">Transmembrane</keyword>
<dbReference type="RefSeq" id="WP_094236870.1">
    <property type="nucleotide sequence ID" value="NZ_CP022657.1"/>
</dbReference>
<gene>
    <name evidence="2" type="ORF">CIG75_11925</name>
</gene>
<evidence type="ECO:0000256" key="1">
    <source>
        <dbReference type="SAM" id="Phobius"/>
    </source>
</evidence>
<organism evidence="2 3">
    <name type="scientific">Tumebacillus algifaecis</name>
    <dbReference type="NCBI Taxonomy" id="1214604"/>
    <lineage>
        <taxon>Bacteria</taxon>
        <taxon>Bacillati</taxon>
        <taxon>Bacillota</taxon>
        <taxon>Bacilli</taxon>
        <taxon>Bacillales</taxon>
        <taxon>Alicyclobacillaceae</taxon>
        <taxon>Tumebacillus</taxon>
    </lineage>
</organism>
<keyword evidence="1" id="KW-1133">Transmembrane helix</keyword>
<dbReference type="Proteomes" id="UP000214688">
    <property type="component" value="Chromosome"/>
</dbReference>
<name>A0A223D2L0_9BACL</name>
<dbReference type="KEGG" id="tab:CIG75_11925"/>
<evidence type="ECO:0000313" key="2">
    <source>
        <dbReference type="EMBL" id="ASS75627.1"/>
    </source>
</evidence>
<feature type="transmembrane region" description="Helical" evidence="1">
    <location>
        <begin position="36"/>
        <end position="54"/>
    </location>
</feature>
<accession>A0A223D2L0</accession>
<keyword evidence="1" id="KW-0472">Membrane</keyword>
<dbReference type="OrthoDB" id="2382202at2"/>
<dbReference type="AlphaFoldDB" id="A0A223D2L0"/>
<protein>
    <submittedName>
        <fullName evidence="2">Uncharacterized protein</fullName>
    </submittedName>
</protein>
<proteinExistence type="predicted"/>
<keyword evidence="3" id="KW-1185">Reference proteome</keyword>
<dbReference type="EMBL" id="CP022657">
    <property type="protein sequence ID" value="ASS75627.1"/>
    <property type="molecule type" value="Genomic_DNA"/>
</dbReference>
<reference evidence="2 3" key="1">
    <citation type="journal article" date="2015" name="Int. J. Syst. Evol. Microbiol.">
        <title>Tumebacillus algifaecis sp. nov., isolated from decomposing algal scum.</title>
        <authorList>
            <person name="Wu Y.F."/>
            <person name="Zhang B."/>
            <person name="Xing P."/>
            <person name="Wu Q.L."/>
            <person name="Liu S.J."/>
        </authorList>
    </citation>
    <scope>NUCLEOTIDE SEQUENCE [LARGE SCALE GENOMIC DNA]</scope>
    <source>
        <strain evidence="2 3">THMBR28</strain>
    </source>
</reference>
<sequence>MKQKQSGLGLQVGLGVFGFFLAMGLSLAAGNTMLTSLIRGAIGLLGLFVLGYLLKFTTRIFVGEPEGVEARGKHIDLLLPEQPPVPMPDDEQLHEEPVTDFVPLHQTLPQQTVSDEEARKMAEALRHLKELDR</sequence>